<comment type="pathway">
    <text evidence="2">Carbohydrate degradation; glycolysis; pyruvate from D-glyceraldehyde 3-phosphate: step 3/5.</text>
</comment>
<feature type="binding site" evidence="10">
    <location>
        <begin position="155"/>
        <end position="156"/>
    </location>
    <ligand>
        <name>substrate</name>
    </ligand>
</feature>
<protein>
    <recommendedName>
        <fullName evidence="4">phosphoglycerate mutase (2,3-diphosphoglycerate-independent)</fullName>
        <ecNumber evidence="4">5.4.2.12</ecNumber>
    </recommendedName>
</protein>
<evidence type="ECO:0000259" key="13">
    <source>
        <dbReference type="Pfam" id="PF06415"/>
    </source>
</evidence>
<gene>
    <name evidence="14" type="ORF">SLOPH_1438</name>
</gene>
<evidence type="ECO:0000259" key="12">
    <source>
        <dbReference type="Pfam" id="PF01676"/>
    </source>
</evidence>
<feature type="binding site" evidence="10">
    <location>
        <position position="126"/>
    </location>
    <ligand>
        <name>substrate</name>
    </ligand>
</feature>
<sequence length="500" mass="57066">MCKPMNKKHKVCLVIIDGWGYNEKITKGDAINETECPWMKLLSNKYQSYLLRADGEFVGLPAGNMGNSKVGHITIGCGRVVEQELTFINRIISEERMSEYLADSGIFDNKSDRIHIIGMVSDGGIHSHIDHIKSYIRNLKDYYKDIFIHCISDGRDTDPMSFLKYYQMIKDFTEEMNAGKVVSLAGRYYTMDRNKNYDRTQKAFEMMTKGPKTNRSIEEVVHDNYKRKITDEMFEPVLFDDDGIIRKDDIILFPNFRADRMRQIVKSFEDFGSKAYTATEYDKNLKSKIIFKTKYIKNTLGAVVSEAGLRQVRIAESEKYAHVTYFFNGGNEQPFKNEERILERSLEVKSFAEVPQMSSFQITDQIIKSMKSKFDLIVANYAAPDMVGHTGNYEAAKEAVKITDLCIGSVFEAAKTNDYILIITADHGNVEIMKDENGNPVTKHSTNKVPLIICKNETGVISDQWGYNKDVIGELSDIAPTILDLLEIKKPKEMTGKTRL</sequence>
<feature type="binding site" evidence="11">
    <location>
        <position position="17"/>
    </location>
    <ligand>
        <name>Mn(2+)</name>
        <dbReference type="ChEBI" id="CHEBI:29035"/>
        <label>2</label>
    </ligand>
</feature>
<dbReference type="HOGENOM" id="CLU_026099_2_0_1"/>
<dbReference type="SUPFAM" id="SSF53649">
    <property type="entry name" value="Alkaline phosphatase-like"/>
    <property type="match status" value="1"/>
</dbReference>
<evidence type="ECO:0000256" key="7">
    <source>
        <dbReference type="ARBA" id="ARBA00023211"/>
    </source>
</evidence>
<accession>S7XSJ2</accession>
<feature type="domain" description="Metalloenzyme" evidence="12">
    <location>
        <begin position="10"/>
        <end position="490"/>
    </location>
</feature>
<dbReference type="CDD" id="cd16010">
    <property type="entry name" value="iPGM"/>
    <property type="match status" value="1"/>
</dbReference>
<feature type="binding site" evidence="11">
    <location>
        <position position="68"/>
    </location>
    <ligand>
        <name>Mn(2+)</name>
        <dbReference type="ChEBI" id="CHEBI:29035"/>
        <label>2</label>
    </ligand>
</feature>
<dbReference type="InterPro" id="IPR006124">
    <property type="entry name" value="Metalloenzyme"/>
</dbReference>
<dbReference type="GO" id="GO:0006096">
    <property type="term" value="P:glycolytic process"/>
    <property type="evidence" value="ECO:0007669"/>
    <property type="project" value="UniProtKB-UniPathway"/>
</dbReference>
<evidence type="ECO:0000256" key="5">
    <source>
        <dbReference type="ARBA" id="ARBA00022723"/>
    </source>
</evidence>
<evidence type="ECO:0000256" key="3">
    <source>
        <dbReference type="ARBA" id="ARBA00008819"/>
    </source>
</evidence>
<keyword evidence="8" id="KW-0413">Isomerase</keyword>
<dbReference type="EC" id="5.4.2.12" evidence="4"/>
<feature type="binding site" evidence="10">
    <location>
        <position position="187"/>
    </location>
    <ligand>
        <name>substrate</name>
    </ligand>
</feature>
<dbReference type="GO" id="GO:0005829">
    <property type="term" value="C:cytosol"/>
    <property type="evidence" value="ECO:0007669"/>
    <property type="project" value="TreeGrafter"/>
</dbReference>
<dbReference type="OMA" id="FMDGRDT"/>
<comment type="cofactor">
    <cofactor evidence="1">
        <name>Mn(2+)</name>
        <dbReference type="ChEBI" id="CHEBI:29035"/>
    </cofactor>
</comment>
<feature type="binding site" evidence="11">
    <location>
        <position position="385"/>
    </location>
    <ligand>
        <name>Mn(2+)</name>
        <dbReference type="ChEBI" id="CHEBI:29035"/>
        <label>1</label>
    </ligand>
</feature>
<dbReference type="InterPro" id="IPR011258">
    <property type="entry name" value="BPG-indep_PGM_N"/>
</dbReference>
<dbReference type="HAMAP" id="MF_01038">
    <property type="entry name" value="GpmI"/>
    <property type="match status" value="1"/>
</dbReference>
<dbReference type="Pfam" id="PF01676">
    <property type="entry name" value="Metalloenzyme"/>
    <property type="match status" value="1"/>
</dbReference>
<dbReference type="InParanoid" id="S7XSJ2"/>
<comment type="caution">
    <text evidence="14">The sequence shown here is derived from an EMBL/GenBank/DDBJ whole genome shotgun (WGS) entry which is preliminary data.</text>
</comment>
<comment type="similarity">
    <text evidence="3">Belongs to the BPG-independent phosphoglycerate mutase family.</text>
</comment>
<dbReference type="VEuPathDB" id="MicrosporidiaDB:SLOPH_1438"/>
<dbReference type="Pfam" id="PF06415">
    <property type="entry name" value="iPGM_N"/>
    <property type="match status" value="1"/>
</dbReference>
<name>S7XSJ2_SPRLO</name>
<evidence type="ECO:0000256" key="9">
    <source>
        <dbReference type="PIRSR" id="PIRSR001492-1"/>
    </source>
</evidence>
<dbReference type="GO" id="GO:0030145">
    <property type="term" value="F:manganese ion binding"/>
    <property type="evidence" value="ECO:0007669"/>
    <property type="project" value="InterPro"/>
</dbReference>
<dbReference type="NCBIfam" id="TIGR01307">
    <property type="entry name" value="pgm_bpd_ind"/>
    <property type="match status" value="1"/>
</dbReference>
<dbReference type="Gene3D" id="3.40.1450.10">
    <property type="entry name" value="BPG-independent phosphoglycerate mutase, domain B"/>
    <property type="match status" value="1"/>
</dbReference>
<keyword evidence="6" id="KW-0324">Glycolysis</keyword>
<feature type="binding site" evidence="10">
    <location>
        <position position="193"/>
    </location>
    <ligand>
        <name>substrate</name>
    </ligand>
</feature>
<dbReference type="OrthoDB" id="1886626at2759"/>
<dbReference type="Proteomes" id="UP000014978">
    <property type="component" value="Unassembled WGS sequence"/>
</dbReference>
<proteinExistence type="inferred from homology"/>
<dbReference type="PANTHER" id="PTHR31637">
    <property type="entry name" value="2,3-BISPHOSPHOGLYCERATE-INDEPENDENT PHOSPHOGLYCERATE MUTASE"/>
    <property type="match status" value="1"/>
</dbReference>
<reference evidence="15" key="1">
    <citation type="journal article" date="2013" name="PLoS Genet.">
        <title>The genome of Spraguea lophii and the basis of host-microsporidian interactions.</title>
        <authorList>
            <person name="Campbell S.E."/>
            <person name="Williams T.A."/>
            <person name="Yousuf A."/>
            <person name="Soanes D.M."/>
            <person name="Paszkiewicz K.H."/>
            <person name="Williams B.A.P."/>
        </authorList>
    </citation>
    <scope>NUCLEOTIDE SEQUENCE [LARGE SCALE GENOMIC DNA]</scope>
    <source>
        <strain evidence="15">42_110</strain>
    </source>
</reference>
<feature type="binding site" evidence="11">
    <location>
        <position position="427"/>
    </location>
    <ligand>
        <name>Mn(2+)</name>
        <dbReference type="ChEBI" id="CHEBI:29035"/>
        <label>2</label>
    </ligand>
</feature>
<feature type="domain" description="BPG-independent PGAM N-terminal" evidence="13">
    <location>
        <begin position="108"/>
        <end position="291"/>
    </location>
</feature>
<dbReference type="GO" id="GO:0006007">
    <property type="term" value="P:glucose catabolic process"/>
    <property type="evidence" value="ECO:0007669"/>
    <property type="project" value="InterPro"/>
</dbReference>
<keyword evidence="15" id="KW-1185">Reference proteome</keyword>
<evidence type="ECO:0000256" key="11">
    <source>
        <dbReference type="PIRSR" id="PIRSR001492-3"/>
    </source>
</evidence>
<dbReference type="GO" id="GO:0004619">
    <property type="term" value="F:phosphoglycerate mutase activity"/>
    <property type="evidence" value="ECO:0007669"/>
    <property type="project" value="UniProtKB-EC"/>
</dbReference>
<dbReference type="InterPro" id="IPR017850">
    <property type="entry name" value="Alkaline_phosphatase_core_sf"/>
</dbReference>
<evidence type="ECO:0000256" key="10">
    <source>
        <dbReference type="PIRSR" id="PIRSR001492-2"/>
    </source>
</evidence>
<dbReference type="Gene3D" id="3.40.720.10">
    <property type="entry name" value="Alkaline Phosphatase, subunit A"/>
    <property type="match status" value="1"/>
</dbReference>
<feature type="binding site" evidence="10">
    <location>
        <position position="319"/>
    </location>
    <ligand>
        <name>substrate</name>
    </ligand>
</feature>
<feature type="binding site" evidence="10">
    <location>
        <begin position="257"/>
        <end position="260"/>
    </location>
    <ligand>
        <name>substrate</name>
    </ligand>
</feature>
<evidence type="ECO:0000256" key="8">
    <source>
        <dbReference type="ARBA" id="ARBA00023235"/>
    </source>
</evidence>
<dbReference type="InterPro" id="IPR036646">
    <property type="entry name" value="PGAM_B_sf"/>
</dbReference>
<feature type="binding site" evidence="11">
    <location>
        <position position="389"/>
    </location>
    <ligand>
        <name>Mn(2+)</name>
        <dbReference type="ChEBI" id="CHEBI:29035"/>
        <label>1</label>
    </ligand>
</feature>
<organism evidence="14 15">
    <name type="scientific">Spraguea lophii (strain 42_110)</name>
    <name type="common">Microsporidian parasite</name>
    <dbReference type="NCBI Taxonomy" id="1358809"/>
    <lineage>
        <taxon>Eukaryota</taxon>
        <taxon>Fungi</taxon>
        <taxon>Fungi incertae sedis</taxon>
        <taxon>Microsporidia</taxon>
        <taxon>Spragueidae</taxon>
        <taxon>Spraguea</taxon>
    </lineage>
</organism>
<evidence type="ECO:0000313" key="15">
    <source>
        <dbReference type="Proteomes" id="UP000014978"/>
    </source>
</evidence>
<dbReference type="AlphaFoldDB" id="S7XSJ2"/>
<keyword evidence="7 11" id="KW-0464">Manganese</keyword>
<dbReference type="SUPFAM" id="SSF64158">
    <property type="entry name" value="2,3-Bisphosphoglycerate-independent phosphoglycerate mutase, substrate-binding domain"/>
    <property type="match status" value="1"/>
</dbReference>
<feature type="active site" description="Phosphoserine intermediate" evidence="9">
    <location>
        <position position="68"/>
    </location>
</feature>
<dbReference type="EMBL" id="ATCN01000506">
    <property type="protein sequence ID" value="EPR78883.1"/>
    <property type="molecule type" value="Genomic_DNA"/>
</dbReference>
<evidence type="ECO:0000256" key="4">
    <source>
        <dbReference type="ARBA" id="ARBA00012026"/>
    </source>
</evidence>
<feature type="binding site" evidence="11">
    <location>
        <position position="444"/>
    </location>
    <ligand>
        <name>Mn(2+)</name>
        <dbReference type="ChEBI" id="CHEBI:29035"/>
        <label>1</label>
    </ligand>
</feature>
<dbReference type="InterPro" id="IPR005995">
    <property type="entry name" value="Pgm_bpd_ind"/>
</dbReference>
<keyword evidence="5 11" id="KW-0479">Metal-binding</keyword>
<evidence type="ECO:0000256" key="6">
    <source>
        <dbReference type="ARBA" id="ARBA00023152"/>
    </source>
</evidence>
<dbReference type="STRING" id="1358809.S7XSJ2"/>
<evidence type="ECO:0000256" key="1">
    <source>
        <dbReference type="ARBA" id="ARBA00001936"/>
    </source>
</evidence>
<dbReference type="UniPathway" id="UPA00109">
    <property type="reaction ID" value="UER00186"/>
</dbReference>
<dbReference type="PIRSF" id="PIRSF001492">
    <property type="entry name" value="IPGAM"/>
    <property type="match status" value="1"/>
</dbReference>
<dbReference type="PANTHER" id="PTHR31637:SF0">
    <property type="entry name" value="2,3-BISPHOSPHOGLYCERATE-INDEPENDENT PHOSPHOGLYCERATE MUTASE"/>
    <property type="match status" value="1"/>
</dbReference>
<evidence type="ECO:0000313" key="14">
    <source>
        <dbReference type="EMBL" id="EPR78883.1"/>
    </source>
</evidence>
<evidence type="ECO:0000256" key="2">
    <source>
        <dbReference type="ARBA" id="ARBA00004798"/>
    </source>
</evidence>
<feature type="binding site" evidence="11">
    <location>
        <position position="426"/>
    </location>
    <ligand>
        <name>Mn(2+)</name>
        <dbReference type="ChEBI" id="CHEBI:29035"/>
        <label>2</label>
    </ligand>
</feature>